<evidence type="ECO:0000313" key="11">
    <source>
        <dbReference type="EMBL" id="GGG56309.1"/>
    </source>
</evidence>
<dbReference type="Proteomes" id="UP000627715">
    <property type="component" value="Unassembled WGS sequence"/>
</dbReference>
<keyword evidence="3" id="KW-0813">Transport</keyword>
<evidence type="ECO:0000259" key="9">
    <source>
        <dbReference type="Pfam" id="PF02687"/>
    </source>
</evidence>
<evidence type="ECO:0000256" key="4">
    <source>
        <dbReference type="ARBA" id="ARBA00022475"/>
    </source>
</evidence>
<evidence type="ECO:0000256" key="2">
    <source>
        <dbReference type="ARBA" id="ARBA00005236"/>
    </source>
</evidence>
<dbReference type="OrthoDB" id="9808461at2"/>
<keyword evidence="4" id="KW-1003">Cell membrane</keyword>
<evidence type="ECO:0000256" key="3">
    <source>
        <dbReference type="ARBA" id="ARBA00022448"/>
    </source>
</evidence>
<evidence type="ECO:0000256" key="7">
    <source>
        <dbReference type="ARBA" id="ARBA00023136"/>
    </source>
</evidence>
<dbReference type="GO" id="GO:0042953">
    <property type="term" value="P:lipoprotein transport"/>
    <property type="evidence" value="ECO:0007669"/>
    <property type="project" value="InterPro"/>
</dbReference>
<sequence>MTQSTATRGLSWRIARRYVSVGRRSQLVGFMSMLTMIGLSLSVAILITVLSVMNGFDKEVRENVLGVLPHAAVSTPEATSAEQWQAVDQALLALPSVIATSPVLQTNGVAAAGEVSRGIQVNGIDPEREQQMSRLADFMVTGSMSALSDSRFNIVLGQSLANQLNVGMGDLVTLYSLDVSINPVAPLPVQRRFKVGGIYRVGTQELDERMVLIALPDAQALYREPGRYNGLRLRTDDLLAVSRWRPQVAEQLPGGYFLDTWTQWFGAIYDNIRLSRSVVGFLLWLLVAVAAFNLVVSLVMIVRDKHADIAILRTMGAGPGLIARIFVWQGCLIGLFGTLLGMLAGVLLSLTVSDLFQWIEGLTGSQLLSADVYPIDFLPSELRWQDMLMVSGGVIVLCLLASLYPARRAAGVHAAEALRHD</sequence>
<keyword evidence="12" id="KW-1185">Reference proteome</keyword>
<dbReference type="NCBIfam" id="TIGR02212">
    <property type="entry name" value="lolCE"/>
    <property type="match status" value="1"/>
</dbReference>
<evidence type="ECO:0000256" key="5">
    <source>
        <dbReference type="ARBA" id="ARBA00022692"/>
    </source>
</evidence>
<feature type="domain" description="ABC3 transporter permease C-terminal" evidence="9">
    <location>
        <begin position="281"/>
        <end position="411"/>
    </location>
</feature>
<comment type="similarity">
    <text evidence="2">Belongs to the ABC-4 integral membrane protein family. LolC/E subfamily.</text>
</comment>
<name>A0A917GT43_9GAMM</name>
<dbReference type="AlphaFoldDB" id="A0A917GT43"/>
<feature type="transmembrane region" description="Helical" evidence="8">
    <location>
        <begin position="321"/>
        <end position="348"/>
    </location>
</feature>
<dbReference type="GO" id="GO:0044874">
    <property type="term" value="P:lipoprotein localization to outer membrane"/>
    <property type="evidence" value="ECO:0007669"/>
    <property type="project" value="TreeGrafter"/>
</dbReference>
<accession>A0A917GT43</accession>
<keyword evidence="7 8" id="KW-0472">Membrane</keyword>
<dbReference type="Pfam" id="PF02687">
    <property type="entry name" value="FtsX"/>
    <property type="match status" value="1"/>
</dbReference>
<feature type="transmembrane region" description="Helical" evidence="8">
    <location>
        <begin position="387"/>
        <end position="406"/>
    </location>
</feature>
<dbReference type="Pfam" id="PF12704">
    <property type="entry name" value="MacB_PCD"/>
    <property type="match status" value="1"/>
</dbReference>
<keyword evidence="6 8" id="KW-1133">Transmembrane helix</keyword>
<dbReference type="InterPro" id="IPR011925">
    <property type="entry name" value="LolCE_TM"/>
</dbReference>
<protein>
    <submittedName>
        <fullName evidence="11">Multidrug ABC transporter substrate-binding protein</fullName>
    </submittedName>
</protein>
<comment type="caution">
    <text evidence="11">The sequence shown here is derived from an EMBL/GenBank/DDBJ whole genome shotgun (WGS) entry which is preliminary data.</text>
</comment>
<reference evidence="11" key="2">
    <citation type="submission" date="2020-09" db="EMBL/GenBank/DDBJ databases">
        <authorList>
            <person name="Sun Q."/>
            <person name="Zhou Y."/>
        </authorList>
    </citation>
    <scope>NUCLEOTIDE SEQUENCE</scope>
    <source>
        <strain evidence="11">CGMCC 1.15425</strain>
    </source>
</reference>
<reference evidence="11" key="1">
    <citation type="journal article" date="2014" name="Int. J. Syst. Evol. Microbiol.">
        <title>Complete genome sequence of Corynebacterium casei LMG S-19264T (=DSM 44701T), isolated from a smear-ripened cheese.</title>
        <authorList>
            <consortium name="US DOE Joint Genome Institute (JGI-PGF)"/>
            <person name="Walter F."/>
            <person name="Albersmeier A."/>
            <person name="Kalinowski J."/>
            <person name="Ruckert C."/>
        </authorList>
    </citation>
    <scope>NUCLEOTIDE SEQUENCE</scope>
    <source>
        <strain evidence="11">CGMCC 1.15425</strain>
    </source>
</reference>
<evidence type="ECO:0000313" key="12">
    <source>
        <dbReference type="Proteomes" id="UP000627715"/>
    </source>
</evidence>
<dbReference type="PANTHER" id="PTHR30489">
    <property type="entry name" value="LIPOPROTEIN-RELEASING SYSTEM TRANSMEMBRANE PROTEIN LOLE"/>
    <property type="match status" value="1"/>
</dbReference>
<feature type="transmembrane region" description="Helical" evidence="8">
    <location>
        <begin position="281"/>
        <end position="301"/>
    </location>
</feature>
<keyword evidence="5 8" id="KW-0812">Transmembrane</keyword>
<feature type="transmembrane region" description="Helical" evidence="8">
    <location>
        <begin position="27"/>
        <end position="53"/>
    </location>
</feature>
<evidence type="ECO:0000259" key="10">
    <source>
        <dbReference type="Pfam" id="PF12704"/>
    </source>
</evidence>
<dbReference type="EMBL" id="BMIY01000005">
    <property type="protein sequence ID" value="GGG56309.1"/>
    <property type="molecule type" value="Genomic_DNA"/>
</dbReference>
<dbReference type="InterPro" id="IPR051447">
    <property type="entry name" value="Lipoprotein-release_system"/>
</dbReference>
<evidence type="ECO:0000256" key="8">
    <source>
        <dbReference type="SAM" id="Phobius"/>
    </source>
</evidence>
<comment type="subcellular location">
    <subcellularLocation>
        <location evidence="1">Cell membrane</location>
        <topology evidence="1">Multi-pass membrane protein</topology>
    </subcellularLocation>
</comment>
<organism evidence="11 12">
    <name type="scientific">Pseudohongiella nitratireducens</name>
    <dbReference type="NCBI Taxonomy" id="1768907"/>
    <lineage>
        <taxon>Bacteria</taxon>
        <taxon>Pseudomonadati</taxon>
        <taxon>Pseudomonadota</taxon>
        <taxon>Gammaproteobacteria</taxon>
        <taxon>Pseudomonadales</taxon>
        <taxon>Pseudohongiellaceae</taxon>
        <taxon>Pseudohongiella</taxon>
    </lineage>
</organism>
<proteinExistence type="inferred from homology"/>
<evidence type="ECO:0000256" key="6">
    <source>
        <dbReference type="ARBA" id="ARBA00022989"/>
    </source>
</evidence>
<feature type="domain" description="MacB-like periplasmic core" evidence="10">
    <location>
        <begin position="32"/>
        <end position="235"/>
    </location>
</feature>
<gene>
    <name evidence="11" type="ORF">GCM10011403_11800</name>
</gene>
<dbReference type="GO" id="GO:0098797">
    <property type="term" value="C:plasma membrane protein complex"/>
    <property type="evidence" value="ECO:0007669"/>
    <property type="project" value="TreeGrafter"/>
</dbReference>
<dbReference type="RefSeq" id="WP_068813244.1">
    <property type="nucleotide sequence ID" value="NZ_BMIY01000005.1"/>
</dbReference>
<dbReference type="InterPro" id="IPR025857">
    <property type="entry name" value="MacB_PCD"/>
</dbReference>
<dbReference type="InterPro" id="IPR003838">
    <property type="entry name" value="ABC3_permease_C"/>
</dbReference>
<evidence type="ECO:0000256" key="1">
    <source>
        <dbReference type="ARBA" id="ARBA00004651"/>
    </source>
</evidence>
<dbReference type="PANTHER" id="PTHR30489:SF0">
    <property type="entry name" value="LIPOPROTEIN-RELEASING SYSTEM TRANSMEMBRANE PROTEIN LOLE"/>
    <property type="match status" value="1"/>
</dbReference>